<dbReference type="Gene3D" id="3.30.420.40">
    <property type="match status" value="2"/>
</dbReference>
<evidence type="ECO:0000256" key="5">
    <source>
        <dbReference type="ARBA" id="ARBA00022840"/>
    </source>
</evidence>
<name>A0A2X0V5S0_9GAMM</name>
<dbReference type="InterPro" id="IPR000577">
    <property type="entry name" value="Carb_kinase_FGGY"/>
</dbReference>
<dbReference type="PANTHER" id="PTHR10196:SF69">
    <property type="entry name" value="GLYCEROL KINASE"/>
    <property type="match status" value="1"/>
</dbReference>
<dbReference type="GO" id="GO:0005524">
    <property type="term" value="F:ATP binding"/>
    <property type="evidence" value="ECO:0007669"/>
    <property type="project" value="UniProtKB-KW"/>
</dbReference>
<dbReference type="PROSITE" id="PS00933">
    <property type="entry name" value="FGGY_KINASES_1"/>
    <property type="match status" value="1"/>
</dbReference>
<dbReference type="PANTHER" id="PTHR10196">
    <property type="entry name" value="SUGAR KINASE"/>
    <property type="match status" value="1"/>
</dbReference>
<dbReference type="Proteomes" id="UP000250086">
    <property type="component" value="Unassembled WGS sequence"/>
</dbReference>
<dbReference type="InterPro" id="IPR018483">
    <property type="entry name" value="Carb_kinase_FGGY_CS"/>
</dbReference>
<dbReference type="SUPFAM" id="SSF53067">
    <property type="entry name" value="Actin-like ATPase domain"/>
    <property type="match status" value="2"/>
</dbReference>
<dbReference type="RefSeq" id="WP_113744964.1">
    <property type="nucleotide sequence ID" value="NZ_UAPU01000005.1"/>
</dbReference>
<keyword evidence="5" id="KW-0067">ATP-binding</keyword>
<keyword evidence="3" id="KW-0547">Nucleotide-binding</keyword>
<feature type="domain" description="Carbohydrate kinase FGGY N-terminal" evidence="7">
    <location>
        <begin position="7"/>
        <end position="241"/>
    </location>
</feature>
<sequence length="486" mass="53127">MTTFNRYAGIDQGTTSSRVLVLNENGDFEIAHVCDHKQITPNKGWVEHDPEELIANLVECIEKAGDIDAIGIDNQGETVVAWDSKTGKAVYNAIVWQDSRTQDTIEKLKAAGHEDYVKSTCGLPLDPYFSASKLSWIIQNVPEAQKLLDEGRLMLGTSDAFFLYRLCGVYATDYNTASRTSLLNLKTLTWDEKLCEIFNIPLEALPPIKDTVGIFGYYTSKKGNKIPVTASIVDQFAGLYGHGCRAPGDAKITFGTGAFLQSLTGYEPPVCDDSGLLPMLAWKFPGQKPIFGLDGGVYNAASAINWVKKMGLFSDFKEISSYKDDHAFKKDVYFIPALSGLACPYWNRTAAALWAGMTLDTTRDDMIKACLEGVAFRANTVLQAMNKVSTQKFTLSVDGGMSVNPYFIQFLADLCQSDVSVPSCPELTALGSALLARAGLGVKGDITLGSDKTIYKHRTVEGLEEAKEHHAMLIKRAAGLVTTVEK</sequence>
<keyword evidence="4 9" id="KW-0418">Kinase</keyword>
<dbReference type="OrthoDB" id="9805576at2"/>
<evidence type="ECO:0000259" key="7">
    <source>
        <dbReference type="Pfam" id="PF00370"/>
    </source>
</evidence>
<dbReference type="PIRSF" id="PIRSF000538">
    <property type="entry name" value="GlpK"/>
    <property type="match status" value="1"/>
</dbReference>
<evidence type="ECO:0000259" key="8">
    <source>
        <dbReference type="Pfam" id="PF02782"/>
    </source>
</evidence>
<evidence type="ECO:0000256" key="4">
    <source>
        <dbReference type="ARBA" id="ARBA00022777"/>
    </source>
</evidence>
<dbReference type="InterPro" id="IPR043129">
    <property type="entry name" value="ATPase_NBD"/>
</dbReference>
<keyword evidence="10" id="KW-1185">Reference proteome</keyword>
<evidence type="ECO:0000256" key="2">
    <source>
        <dbReference type="ARBA" id="ARBA00022679"/>
    </source>
</evidence>
<dbReference type="GO" id="GO:0005829">
    <property type="term" value="C:cytosol"/>
    <property type="evidence" value="ECO:0007669"/>
    <property type="project" value="TreeGrafter"/>
</dbReference>
<comment type="similarity">
    <text evidence="1">Belongs to the FGGY kinase family.</text>
</comment>
<dbReference type="Pfam" id="PF00370">
    <property type="entry name" value="FGGY_N"/>
    <property type="match status" value="1"/>
</dbReference>
<evidence type="ECO:0000256" key="1">
    <source>
        <dbReference type="ARBA" id="ARBA00009156"/>
    </source>
</evidence>
<evidence type="ECO:0000256" key="6">
    <source>
        <dbReference type="ARBA" id="ARBA00043149"/>
    </source>
</evidence>
<evidence type="ECO:0000256" key="3">
    <source>
        <dbReference type="ARBA" id="ARBA00022741"/>
    </source>
</evidence>
<accession>A0A2X0V5S0</accession>
<dbReference type="Pfam" id="PF02782">
    <property type="entry name" value="FGGY_C"/>
    <property type="match status" value="1"/>
</dbReference>
<evidence type="ECO:0000313" key="9">
    <source>
        <dbReference type="EMBL" id="SPT70952.1"/>
    </source>
</evidence>
<dbReference type="AlphaFoldDB" id="A0A2X0V5S0"/>
<protein>
    <recommendedName>
        <fullName evidence="6">ATP:glycerol 3-phosphotransferase</fullName>
    </recommendedName>
</protein>
<feature type="domain" description="Carbohydrate kinase FGGY C-terminal" evidence="8">
    <location>
        <begin position="251"/>
        <end position="436"/>
    </location>
</feature>
<proteinExistence type="inferred from homology"/>
<dbReference type="InterPro" id="IPR018485">
    <property type="entry name" value="FGGY_C"/>
</dbReference>
<organism evidence="9 10">
    <name type="scientific">Anaerobiospirillum thomasii</name>
    <dbReference type="NCBI Taxonomy" id="179995"/>
    <lineage>
        <taxon>Bacteria</taxon>
        <taxon>Pseudomonadati</taxon>
        <taxon>Pseudomonadota</taxon>
        <taxon>Gammaproteobacteria</taxon>
        <taxon>Aeromonadales</taxon>
        <taxon>Succinivibrionaceae</taxon>
        <taxon>Anaerobiospirillum</taxon>
    </lineage>
</organism>
<dbReference type="GO" id="GO:0019563">
    <property type="term" value="P:glycerol catabolic process"/>
    <property type="evidence" value="ECO:0007669"/>
    <property type="project" value="TreeGrafter"/>
</dbReference>
<dbReference type="CDD" id="cd07769">
    <property type="entry name" value="ASKHA_NBD_FGGY_GK"/>
    <property type="match status" value="1"/>
</dbReference>
<evidence type="ECO:0000313" key="10">
    <source>
        <dbReference type="Proteomes" id="UP000250086"/>
    </source>
</evidence>
<dbReference type="GO" id="GO:0004370">
    <property type="term" value="F:glycerol kinase activity"/>
    <property type="evidence" value="ECO:0007669"/>
    <property type="project" value="TreeGrafter"/>
</dbReference>
<dbReference type="InterPro" id="IPR018484">
    <property type="entry name" value="FGGY_N"/>
</dbReference>
<keyword evidence="2 9" id="KW-0808">Transferase</keyword>
<dbReference type="EMBL" id="UAPV01000001">
    <property type="protein sequence ID" value="SPT70952.1"/>
    <property type="molecule type" value="Genomic_DNA"/>
</dbReference>
<reference evidence="9 10" key="1">
    <citation type="submission" date="2018-06" db="EMBL/GenBank/DDBJ databases">
        <authorList>
            <consortium name="Pathogen Informatics"/>
            <person name="Doyle S."/>
        </authorList>
    </citation>
    <scope>NUCLEOTIDE SEQUENCE [LARGE SCALE GENOMIC DNA]</scope>
    <source>
        <strain evidence="9 10">NCTC13093</strain>
    </source>
</reference>
<gene>
    <name evidence="9" type="primary">glpK_2</name>
    <name evidence="9" type="ORF">NCTC13093_02379</name>
</gene>